<dbReference type="GO" id="GO:0005886">
    <property type="term" value="C:plasma membrane"/>
    <property type="evidence" value="ECO:0007669"/>
    <property type="project" value="UniProtKB-SubCell"/>
</dbReference>
<evidence type="ECO:0000256" key="9">
    <source>
        <dbReference type="SAM" id="SignalP"/>
    </source>
</evidence>
<evidence type="ECO:0000313" key="12">
    <source>
        <dbReference type="Proteomes" id="UP000005147"/>
    </source>
</evidence>
<evidence type="ECO:0000256" key="6">
    <source>
        <dbReference type="ARBA" id="ARBA00022729"/>
    </source>
</evidence>
<keyword evidence="5" id="KW-0813">Transport</keyword>
<dbReference type="EMBL" id="AGZE01000028">
    <property type="protein sequence ID" value="EKB55581.1"/>
    <property type="molecule type" value="Genomic_DNA"/>
</dbReference>
<accession>K1LLQ6</accession>
<reference evidence="11 12" key="1">
    <citation type="submission" date="2012-07" db="EMBL/GenBank/DDBJ databases">
        <title>The Genome Sequence of Facklamia ignava CCUG 37419.</title>
        <authorList>
            <consortium name="The Broad Institute Genome Sequencing Platform"/>
            <person name="Earl A."/>
            <person name="Ward D."/>
            <person name="Feldgarden M."/>
            <person name="Gevers D."/>
            <person name="Huys G."/>
            <person name="Walker B."/>
            <person name="Young S.K."/>
            <person name="Zeng Q."/>
            <person name="Gargeya S."/>
            <person name="Fitzgerald M."/>
            <person name="Haas B."/>
            <person name="Abouelleil A."/>
            <person name="Alvarado L."/>
            <person name="Arachchi H.M."/>
            <person name="Berlin A.M."/>
            <person name="Chapman S.B."/>
            <person name="Goldberg J."/>
            <person name="Griggs A."/>
            <person name="Gujja S."/>
            <person name="Hansen M."/>
            <person name="Howarth C."/>
            <person name="Imamovic A."/>
            <person name="Larimer J."/>
            <person name="McCowen C."/>
            <person name="Montmayeur A."/>
            <person name="Murphy C."/>
            <person name="Neiman D."/>
            <person name="Pearson M."/>
            <person name="Priest M."/>
            <person name="Roberts A."/>
            <person name="Saif S."/>
            <person name="Shea T."/>
            <person name="Sisk P."/>
            <person name="Sykes S."/>
            <person name="Wortman J."/>
            <person name="Nusbaum C."/>
            <person name="Birren B."/>
        </authorList>
    </citation>
    <scope>NUCLEOTIDE SEQUENCE [LARGE SCALE GENOMIC DNA]</scope>
    <source>
        <strain evidence="11 12">CCUG 37419</strain>
    </source>
</reference>
<dbReference type="eggNOG" id="COG0226">
    <property type="taxonomic scope" value="Bacteria"/>
</dbReference>
<feature type="signal peptide" evidence="9">
    <location>
        <begin position="1"/>
        <end position="24"/>
    </location>
</feature>
<feature type="domain" description="PBP" evidence="10">
    <location>
        <begin position="184"/>
        <end position="293"/>
    </location>
</feature>
<comment type="subcellular location">
    <subcellularLocation>
        <location evidence="2">Cell membrane</location>
        <topology evidence="2">Lipid-anchor</topology>
    </subcellularLocation>
</comment>
<dbReference type="PANTHER" id="PTHR30570">
    <property type="entry name" value="PERIPLASMIC PHOSPHATE BINDING COMPONENT OF PHOSPHATE ABC TRANSPORTER"/>
    <property type="match status" value="1"/>
</dbReference>
<dbReference type="PATRIC" id="fig|883112.3.peg.1063"/>
<keyword evidence="12" id="KW-1185">Reference proteome</keyword>
<dbReference type="InterPro" id="IPR024370">
    <property type="entry name" value="PBP_domain"/>
</dbReference>
<dbReference type="Gene3D" id="3.40.190.10">
    <property type="entry name" value="Periplasmic binding protein-like II"/>
    <property type="match status" value="2"/>
</dbReference>
<evidence type="ECO:0000256" key="1">
    <source>
        <dbReference type="ARBA" id="ARBA00002841"/>
    </source>
</evidence>
<evidence type="ECO:0000256" key="3">
    <source>
        <dbReference type="ARBA" id="ARBA00008725"/>
    </source>
</evidence>
<dbReference type="SUPFAM" id="SSF53850">
    <property type="entry name" value="Periplasmic binding protein-like II"/>
    <property type="match status" value="2"/>
</dbReference>
<comment type="similarity">
    <text evidence="3">Belongs to the PstS family.</text>
</comment>
<comment type="function">
    <text evidence="1">Part of the ABC transporter complex PstSACB involved in phosphate import.</text>
</comment>
<dbReference type="RefSeq" id="WP_006701715.1">
    <property type="nucleotide sequence ID" value="NZ_JH932301.1"/>
</dbReference>
<evidence type="ECO:0000256" key="8">
    <source>
        <dbReference type="ARBA" id="ARBA00023288"/>
    </source>
</evidence>
<keyword evidence="7" id="KW-0564">Palmitate</keyword>
<proteinExistence type="inferred from homology"/>
<name>K1LLQ6_9LACT</name>
<dbReference type="InterPro" id="IPR050811">
    <property type="entry name" value="Phosphate_ABC_transporter"/>
</dbReference>
<keyword evidence="8" id="KW-0449">Lipoprotein</keyword>
<keyword evidence="6 9" id="KW-0732">Signal</keyword>
<organism evidence="11 12">
    <name type="scientific">Falseniella ignava CCUG 37419</name>
    <dbReference type="NCBI Taxonomy" id="883112"/>
    <lineage>
        <taxon>Bacteria</taxon>
        <taxon>Bacillati</taxon>
        <taxon>Bacillota</taxon>
        <taxon>Bacilli</taxon>
        <taxon>Lactobacillales</taxon>
        <taxon>Aerococcaceae</taxon>
        <taxon>Falseniella</taxon>
    </lineage>
</organism>
<dbReference type="HOGENOM" id="CLU_073531_0_0_9"/>
<dbReference type="Proteomes" id="UP000005147">
    <property type="component" value="Unassembled WGS sequence"/>
</dbReference>
<evidence type="ECO:0000313" key="11">
    <source>
        <dbReference type="EMBL" id="EKB55581.1"/>
    </source>
</evidence>
<dbReference type="GO" id="GO:0006817">
    <property type="term" value="P:phosphate ion transport"/>
    <property type="evidence" value="ECO:0007669"/>
    <property type="project" value="UniProtKB-KW"/>
</dbReference>
<evidence type="ECO:0000259" key="10">
    <source>
        <dbReference type="Pfam" id="PF12849"/>
    </source>
</evidence>
<evidence type="ECO:0000256" key="5">
    <source>
        <dbReference type="ARBA" id="ARBA00022592"/>
    </source>
</evidence>
<comment type="subunit">
    <text evidence="4">The complex is composed of two ATP-binding proteins (PstB), two transmembrane proteins (PstC and PstA) and a solute-binding protein (PstS).</text>
</comment>
<dbReference type="STRING" id="883112.HMPREF9707_01069"/>
<evidence type="ECO:0000256" key="7">
    <source>
        <dbReference type="ARBA" id="ARBA00023139"/>
    </source>
</evidence>
<dbReference type="AlphaFoldDB" id="K1LLQ6"/>
<evidence type="ECO:0000256" key="4">
    <source>
        <dbReference type="ARBA" id="ARBA00011529"/>
    </source>
</evidence>
<sequence length="296" mass="31826">MIKKKYFTLLLSILLFIPIRSVSAQSGLITIVSREDGSGTRQAFTQIMGVTDELGDDITTFEANIQNQTSGAMQVVANDRQAISYISLGSVDDSVKILAVDGVMPTPETVNDGSYPISRPFLLTWGKELTDLQNDFLSFIHSKQGQTIVESAGFIAVSEKESMQSEDNSESLIDRLPDYKANSSLKGTIELVGSTSVTPVLEQLAEVYSELTGVKVNIQSTGSSAGIQAALEGTADFGMSSRALSEAEDEKLESSIIAQDTIAVIVNPDNPLTSLSLEDIRGIFIGGIEDWSQVTK</sequence>
<gene>
    <name evidence="11" type="ORF">HMPREF9707_01069</name>
</gene>
<feature type="chain" id="PRO_5003847760" description="PBP domain-containing protein" evidence="9">
    <location>
        <begin position="25"/>
        <end position="296"/>
    </location>
</feature>
<dbReference type="PANTHER" id="PTHR30570:SF1">
    <property type="entry name" value="PHOSPHATE-BINDING PROTEIN PSTS"/>
    <property type="match status" value="1"/>
</dbReference>
<keyword evidence="5" id="KW-0592">Phosphate transport</keyword>
<feature type="domain" description="PBP" evidence="10">
    <location>
        <begin position="25"/>
        <end position="143"/>
    </location>
</feature>
<dbReference type="Pfam" id="PF12849">
    <property type="entry name" value="PBP_like_2"/>
    <property type="match status" value="2"/>
</dbReference>
<evidence type="ECO:0000256" key="2">
    <source>
        <dbReference type="ARBA" id="ARBA00004193"/>
    </source>
</evidence>
<protein>
    <recommendedName>
        <fullName evidence="10">PBP domain-containing protein</fullName>
    </recommendedName>
</protein>
<comment type="caution">
    <text evidence="11">The sequence shown here is derived from an EMBL/GenBank/DDBJ whole genome shotgun (WGS) entry which is preliminary data.</text>
</comment>